<sequence>MKHLLMRQHLFSLGGKFDITDDSENMLYTVSGSTFSIPKYFDILDSNSIPIARLTHQVFTFLPKFKLIINEFPEEVAIIKRFSFLKPRYEIEGLGLSVEGNIWDMNFALLQNGHEIGSVDQRWLAMTSTYDIKIQDESLESVVVAVVVAIDYVKAQSHHSSSASS</sequence>
<dbReference type="InterPro" id="IPR007612">
    <property type="entry name" value="LOR"/>
</dbReference>
<dbReference type="AlphaFoldDB" id="A0A2N9K7P0"/>
<comment type="similarity">
    <text evidence="1">Belongs to the LOR family.</text>
</comment>
<dbReference type="Proteomes" id="UP000239237">
    <property type="component" value="Unassembled WGS sequence"/>
</dbReference>
<name>A0A2N9K7P0_9LACO</name>
<dbReference type="RefSeq" id="WP_072613774.1">
    <property type="nucleotide sequence ID" value="NZ_AP017935.1"/>
</dbReference>
<dbReference type="SUPFAM" id="SSF54518">
    <property type="entry name" value="Tubby C-terminal domain-like"/>
    <property type="match status" value="1"/>
</dbReference>
<evidence type="ECO:0008006" key="6">
    <source>
        <dbReference type="Google" id="ProtNLM"/>
    </source>
</evidence>
<evidence type="ECO:0000256" key="1">
    <source>
        <dbReference type="ARBA" id="ARBA00005437"/>
    </source>
</evidence>
<evidence type="ECO:0000313" key="5">
    <source>
        <dbReference type="Proteomes" id="UP000239237"/>
    </source>
</evidence>
<reference evidence="2 5" key="1">
    <citation type="submission" date="2018-02" db="EMBL/GenBank/DDBJ databases">
        <authorList>
            <person name="Rodrigo-Torres L."/>
            <person name="Arahal R. D."/>
            <person name="Lucena T."/>
        </authorList>
    </citation>
    <scope>NUCLEOTIDE SEQUENCE [LARGE SCALE GENOMIC DNA]</scope>
    <source>
        <strain evidence="2 5">CECT 8486</strain>
    </source>
</reference>
<keyword evidence="5" id="KW-1185">Reference proteome</keyword>
<organism evidence="3 4">
    <name type="scientific">Leuconostoc suionicum</name>
    <dbReference type="NCBI Taxonomy" id="1511761"/>
    <lineage>
        <taxon>Bacteria</taxon>
        <taxon>Bacillati</taxon>
        <taxon>Bacillota</taxon>
        <taxon>Bacilli</taxon>
        <taxon>Lactobacillales</taxon>
        <taxon>Lactobacillaceae</taxon>
        <taxon>Leuconostoc</taxon>
    </lineage>
</organism>
<dbReference type="Gene3D" id="2.40.160.200">
    <property type="entry name" value="LURP1-related"/>
    <property type="match status" value="1"/>
</dbReference>
<dbReference type="GeneID" id="99674304"/>
<dbReference type="Pfam" id="PF04525">
    <property type="entry name" value="LOR"/>
    <property type="match status" value="1"/>
</dbReference>
<dbReference type="Proteomes" id="UP000237923">
    <property type="component" value="Unassembled WGS sequence"/>
</dbReference>
<proteinExistence type="inferred from homology"/>
<dbReference type="EMBL" id="OKQR01000001">
    <property type="protein sequence ID" value="SPD91367.1"/>
    <property type="molecule type" value="Genomic_DNA"/>
</dbReference>
<accession>A0A2N9K7P0</accession>
<dbReference type="InterPro" id="IPR038595">
    <property type="entry name" value="LOR_sf"/>
</dbReference>
<dbReference type="KEGG" id="lsu:A6B45_05810"/>
<evidence type="ECO:0000313" key="4">
    <source>
        <dbReference type="Proteomes" id="UP000237923"/>
    </source>
</evidence>
<gene>
    <name evidence="2" type="ORF">LES8486_00344</name>
    <name evidence="3" type="ORF">LES9216_00491</name>
</gene>
<evidence type="ECO:0000313" key="2">
    <source>
        <dbReference type="EMBL" id="SPD91367.1"/>
    </source>
</evidence>
<protein>
    <recommendedName>
        <fullName evidence="6">Scramblase</fullName>
    </recommendedName>
</protein>
<evidence type="ECO:0000313" key="3">
    <source>
        <dbReference type="EMBL" id="SPE06592.1"/>
    </source>
</evidence>
<reference evidence="3 4" key="2">
    <citation type="submission" date="2018-02" db="EMBL/GenBank/DDBJ databases">
        <authorList>
            <person name="Cohen D.B."/>
            <person name="Kent A.D."/>
        </authorList>
    </citation>
    <scope>NUCLEOTIDE SEQUENCE [LARGE SCALE GENOMIC DNA]</scope>
    <source>
        <strain evidence="3 4">CECT 9216</strain>
    </source>
</reference>
<dbReference type="InterPro" id="IPR025659">
    <property type="entry name" value="Tubby-like_C"/>
</dbReference>
<dbReference type="EMBL" id="OKQU01000001">
    <property type="protein sequence ID" value="SPE06592.1"/>
    <property type="molecule type" value="Genomic_DNA"/>
</dbReference>